<accession>A0A370G3N8</accession>
<dbReference type="Proteomes" id="UP000255326">
    <property type="component" value="Unassembled WGS sequence"/>
</dbReference>
<dbReference type="RefSeq" id="WP_114746918.1">
    <property type="nucleotide sequence ID" value="NZ_QQAY01000017.1"/>
</dbReference>
<comment type="caution">
    <text evidence="2">The sequence shown here is derived from an EMBL/GenBank/DDBJ whole genome shotgun (WGS) entry which is preliminary data.</text>
</comment>
<sequence length="119" mass="12800">MAQKFTKGLGVIFILLGIVGFILPMEGIFHLTPMHNIVHLASGIIALIMSGTEAKAALYAKVFGFVYLLVAILGLFTHEFAGIIFLISDNILHFIIAFASIYIGFASKASKPANHTAAH</sequence>
<keyword evidence="3" id="KW-1185">Reference proteome</keyword>
<gene>
    <name evidence="2" type="ORF">DFR59_11739</name>
</gene>
<feature type="transmembrane region" description="Helical" evidence="1">
    <location>
        <begin position="9"/>
        <end position="28"/>
    </location>
</feature>
<feature type="transmembrane region" description="Helical" evidence="1">
    <location>
        <begin position="58"/>
        <end position="77"/>
    </location>
</feature>
<keyword evidence="1" id="KW-0472">Membrane</keyword>
<feature type="transmembrane region" description="Helical" evidence="1">
    <location>
        <begin position="83"/>
        <end position="105"/>
    </location>
</feature>
<keyword evidence="1" id="KW-1133">Transmembrane helix</keyword>
<evidence type="ECO:0000256" key="1">
    <source>
        <dbReference type="SAM" id="Phobius"/>
    </source>
</evidence>
<name>A0A370G3N8_9BACI</name>
<reference evidence="2 3" key="1">
    <citation type="submission" date="2018-07" db="EMBL/GenBank/DDBJ databases">
        <title>Genomic Encyclopedia of Type Strains, Phase IV (KMG-IV): sequencing the most valuable type-strain genomes for metagenomic binning, comparative biology and taxonomic classification.</title>
        <authorList>
            <person name="Goeker M."/>
        </authorList>
    </citation>
    <scope>NUCLEOTIDE SEQUENCE [LARGE SCALE GENOMIC DNA]</scope>
    <source>
        <strain evidence="2 3">DSM 25281</strain>
    </source>
</reference>
<dbReference type="AlphaFoldDB" id="A0A370G3N8"/>
<dbReference type="Pfam" id="PF14325">
    <property type="entry name" value="DUF4383"/>
    <property type="match status" value="1"/>
</dbReference>
<organism evidence="2 3">
    <name type="scientific">Falsibacillus pallidus</name>
    <dbReference type="NCBI Taxonomy" id="493781"/>
    <lineage>
        <taxon>Bacteria</taxon>
        <taxon>Bacillati</taxon>
        <taxon>Bacillota</taxon>
        <taxon>Bacilli</taxon>
        <taxon>Bacillales</taxon>
        <taxon>Bacillaceae</taxon>
        <taxon>Falsibacillus</taxon>
    </lineage>
</organism>
<evidence type="ECO:0000313" key="3">
    <source>
        <dbReference type="Proteomes" id="UP000255326"/>
    </source>
</evidence>
<dbReference type="EMBL" id="QQAY01000017">
    <property type="protein sequence ID" value="RDI38497.1"/>
    <property type="molecule type" value="Genomic_DNA"/>
</dbReference>
<proteinExistence type="predicted"/>
<evidence type="ECO:0000313" key="2">
    <source>
        <dbReference type="EMBL" id="RDI38497.1"/>
    </source>
</evidence>
<dbReference type="OrthoDB" id="2967392at2"/>
<keyword evidence="1" id="KW-0812">Transmembrane</keyword>
<protein>
    <submittedName>
        <fullName evidence="2">Uncharacterized protein DUF4383</fullName>
    </submittedName>
</protein>